<dbReference type="Gene3D" id="4.10.280.10">
    <property type="entry name" value="Helix-loop-helix DNA-binding domain"/>
    <property type="match status" value="1"/>
</dbReference>
<dbReference type="Pfam" id="PF00010">
    <property type="entry name" value="HLH"/>
    <property type="match status" value="1"/>
</dbReference>
<evidence type="ECO:0000259" key="3">
    <source>
        <dbReference type="PROSITE" id="PS50888"/>
    </source>
</evidence>
<dbReference type="PROSITE" id="PS50888">
    <property type="entry name" value="BHLH"/>
    <property type="match status" value="1"/>
</dbReference>
<dbReference type="SMART" id="SM00353">
    <property type="entry name" value="HLH"/>
    <property type="match status" value="1"/>
</dbReference>
<dbReference type="InterPro" id="IPR036638">
    <property type="entry name" value="HLH_DNA-bd_sf"/>
</dbReference>
<accession>A0AAV2II87</accession>
<evidence type="ECO:0000256" key="2">
    <source>
        <dbReference type="SAM" id="MobiDB-lite"/>
    </source>
</evidence>
<dbReference type="EMBL" id="CAXITT010000753">
    <property type="protein sequence ID" value="CAL1545946.1"/>
    <property type="molecule type" value="Genomic_DNA"/>
</dbReference>
<name>A0AAV2II87_LYMST</name>
<feature type="coiled-coil region" evidence="1">
    <location>
        <begin position="947"/>
        <end position="974"/>
    </location>
</feature>
<proteinExistence type="predicted"/>
<reference evidence="4 5" key="1">
    <citation type="submission" date="2024-04" db="EMBL/GenBank/DDBJ databases">
        <authorList>
            <consortium name="Genoscope - CEA"/>
            <person name="William W."/>
        </authorList>
    </citation>
    <scope>NUCLEOTIDE SEQUENCE [LARGE SCALE GENOMIC DNA]</scope>
</reference>
<feature type="compositionally biased region" description="Polar residues" evidence="2">
    <location>
        <begin position="374"/>
        <end position="404"/>
    </location>
</feature>
<dbReference type="SUPFAM" id="SSF47459">
    <property type="entry name" value="HLH, helix-loop-helix DNA-binding domain"/>
    <property type="match status" value="1"/>
</dbReference>
<feature type="region of interest" description="Disordered" evidence="2">
    <location>
        <begin position="70"/>
        <end position="100"/>
    </location>
</feature>
<dbReference type="InterPro" id="IPR011598">
    <property type="entry name" value="bHLH_dom"/>
</dbReference>
<comment type="caution">
    <text evidence="4">The sequence shown here is derived from an EMBL/GenBank/DDBJ whole genome shotgun (WGS) entry which is preliminary data.</text>
</comment>
<evidence type="ECO:0000313" key="4">
    <source>
        <dbReference type="EMBL" id="CAL1545946.1"/>
    </source>
</evidence>
<evidence type="ECO:0000313" key="5">
    <source>
        <dbReference type="Proteomes" id="UP001497497"/>
    </source>
</evidence>
<dbReference type="AlphaFoldDB" id="A0AAV2II87"/>
<protein>
    <recommendedName>
        <fullName evidence="3">BHLH domain-containing protein</fullName>
    </recommendedName>
</protein>
<feature type="region of interest" description="Disordered" evidence="2">
    <location>
        <begin position="369"/>
        <end position="404"/>
    </location>
</feature>
<dbReference type="Proteomes" id="UP001497497">
    <property type="component" value="Unassembled WGS sequence"/>
</dbReference>
<organism evidence="4 5">
    <name type="scientific">Lymnaea stagnalis</name>
    <name type="common">Great pond snail</name>
    <name type="synonym">Helix stagnalis</name>
    <dbReference type="NCBI Taxonomy" id="6523"/>
    <lineage>
        <taxon>Eukaryota</taxon>
        <taxon>Metazoa</taxon>
        <taxon>Spiralia</taxon>
        <taxon>Lophotrochozoa</taxon>
        <taxon>Mollusca</taxon>
        <taxon>Gastropoda</taxon>
        <taxon>Heterobranchia</taxon>
        <taxon>Euthyneura</taxon>
        <taxon>Panpulmonata</taxon>
        <taxon>Hygrophila</taxon>
        <taxon>Lymnaeoidea</taxon>
        <taxon>Lymnaeidae</taxon>
        <taxon>Lymnaea</taxon>
    </lineage>
</organism>
<feature type="domain" description="BHLH" evidence="3">
    <location>
        <begin position="888"/>
        <end position="943"/>
    </location>
</feature>
<evidence type="ECO:0000256" key="1">
    <source>
        <dbReference type="SAM" id="Coils"/>
    </source>
</evidence>
<sequence>MLMTSETSIDNITHECVSDPAKTKGFQTIDVDDEPQEKLPKIASVKTLAQNDLTASQWEDMAAENPRSISQAPEHGTMAGNMTQSSNPSRHKPAHPDSSDRCSGYFGQTRQHYGWHTSMVCLKAKSPPCPQEHSEDDVQEEDEVKLLEFAANCNWEGAKKEILGKVAQCLTRGQYPQPRTMNVCEFVVEILPKAHQPSLIPPELRSKLPVQMYSIRVRITRREHMKKEQSDIHQVIDLSESSPNKGKGARHASETVTRSLNEQLYPSNTHPITAINNSPDQANSTSVGISGLSKLCITNSAQKSSCVVVKGEPHLKPGSVYHNRRSSLDSAPVICLDDSPSATFGSPTLNVVRRRGSFMQLRLAGAAASGMGETPSNGSLTTVGSAATPTGVSVSNSKPPSHGATQVVVSPKDVKYVKIPGKDGVVEVIVGPSDKKLIRLTNKQMKVIPGQHVNLPVCGSNNFPSQSLLKTHSKPVESHLSGAHKIQEFHQRTSNIPNRSLIPTSMLSTPHEKCLQSGTAEGIQTKTPNSNDEMIMVFDAAHIKALQNSKDIAKNPTVQLANSSVKPNSSVEGAFDQKHTHSAGSQTSIHQDKINVCDRPCFKPLDNSKHFSGNETNSDKITVAPSSLSNQLPFGVDVSTSNSSKLLSHELQSLKVASKTEKDSINFVDACPKDCVDESGANTHHSALTVSPSSCDKIPASALKLNERDNSIMATIPSKTSKSVSKAFGPSSLLLPLTSAKHIGDFAPGSSKRNASYLSEISQHPKKPRVSAENSLNIDEDSNVSLCSVSDLHIAAASPVSFVDRPKSVLSTSISTASTDDFLIMLSSEEDVDVGENDIPAAVKTKGEKPERALENDHVSLYAKENKLIAEHQMSGKTHRKTRDKNLVRLEHHNKLERMRRSKLRALFDDLQQHVLKECGLPEDHSMSKANVLIEAKRVILKLCKTVKRGDAEIRNYEKANKALQERLTTLKGNKARVSESPKTVIKIVKKLQQLSKTVSTDPVLNVEDQPTTTSHVESCHELQLTADTGLTEACHDHDTIDLLSPSSDEDKLSDGVAGVHEEMNELGDHLTPKIKQLACVDDIKYEDISDPDER</sequence>
<keyword evidence="5" id="KW-1185">Reference proteome</keyword>
<keyword evidence="1" id="KW-0175">Coiled coil</keyword>
<dbReference type="GO" id="GO:0046983">
    <property type="term" value="F:protein dimerization activity"/>
    <property type="evidence" value="ECO:0007669"/>
    <property type="project" value="InterPro"/>
</dbReference>
<gene>
    <name evidence="4" type="ORF">GSLYS_00019323001</name>
</gene>